<feature type="transmembrane region" description="Helical" evidence="1">
    <location>
        <begin position="6"/>
        <end position="24"/>
    </location>
</feature>
<keyword evidence="1" id="KW-1133">Transmembrane helix</keyword>
<evidence type="ECO:0000256" key="1">
    <source>
        <dbReference type="SAM" id="Phobius"/>
    </source>
</evidence>
<dbReference type="Pfam" id="PF14518">
    <property type="entry name" value="Haem_oxygenas_2"/>
    <property type="match status" value="1"/>
</dbReference>
<evidence type="ECO:0000313" key="3">
    <source>
        <dbReference type="Proteomes" id="UP000231358"/>
    </source>
</evidence>
<sequence length="735" mass="81878">MSFSGTLLSIAAVVALITAFYTLLRGASKRAVQQTASRAVINAQEKRHLLHDPIGNLCPGAGRTIDYYRSLFVKLHNIEDHQEILPEARELLLSLLSEAIASNPEEHGNVLAIEGYDEDQLLAFVHDCHKEVGEAYKKYIEGRGAGGQRLLAVDREQAVVILTQLAPLKLVDGAWLGHIHHITTPFELRPITKQVWQVLSEELGDGSLRLHHAHIYNNLLRDLGVRLPAPYEPGFIDPALQMKSLGAWKAAVVQLLTSLFPDEFLPEILGYNLHFEGLNLETMVLARELQELKLDAQYFLLHVSIDNAHSGHAMMAAHTVTEYLSHIRKNEGSHAANTAWKRIQAGYMLSSNQSKHVQRDISSLSSENVHWNMGSDETLTQEVYTYNIAQLLADKAAVSNNLHSGCRARIGGMPLAEWLESNLVHPKSQNRDALHELSNASPWIVKGDPERSRLIRELKVGGKMFGAFTVDEIEHLESWIRSLGQKEQRQKAYWDFTGRSQNDRVGHSSLVTTHSPLESMPFSADLTLDESVFKAPLEGHPINSSDCKIILPLWFAHISLLESVVSIPTRVASELGAAIIRALRAQYNFSPESDGVTGMDEVNRASMPDLVDIGIEIIHRQRFAPLPRSISDVLRAWPSTSAEMLLSTSRSPVRNLDVLLGMSLAFLGLQRAVLCSPGLLSHSSRSALKNMIERETSCLQVAYELLRQDSQRMQRFTKGYQIAQSLLWKTLGAAE</sequence>
<dbReference type="AlphaFoldDB" id="A0A2G7G7B3"/>
<dbReference type="Proteomes" id="UP000231358">
    <property type="component" value="Unassembled WGS sequence"/>
</dbReference>
<reference evidence="2 3" key="1">
    <citation type="submission" date="2017-05" db="EMBL/GenBank/DDBJ databases">
        <title>Genome sequence for an aflatoxigenic pathogen of Argentinian peanut, Aspergillus arachidicola.</title>
        <authorList>
            <person name="Moore G."/>
            <person name="Beltz S.B."/>
            <person name="Mack B.M."/>
        </authorList>
    </citation>
    <scope>NUCLEOTIDE SEQUENCE [LARGE SCALE GENOMIC DNA]</scope>
    <source>
        <strain evidence="2 3">CBS 117610</strain>
    </source>
</reference>
<keyword evidence="1" id="KW-0812">Transmembrane</keyword>
<dbReference type="SMART" id="SM01236">
    <property type="entry name" value="Haem_oxygenase_2"/>
    <property type="match status" value="1"/>
</dbReference>
<keyword evidence="3" id="KW-1185">Reference proteome</keyword>
<dbReference type="EMBL" id="NEXV01000096">
    <property type="protein sequence ID" value="PIG88726.1"/>
    <property type="molecule type" value="Genomic_DNA"/>
</dbReference>
<dbReference type="STRING" id="656916.A0A2G7G7B3"/>
<dbReference type="InterPro" id="IPR016084">
    <property type="entry name" value="Haem_Oase-like_multi-hlx"/>
</dbReference>
<gene>
    <name evidence="2" type="ORF">AARAC_000546</name>
</gene>
<protein>
    <submittedName>
        <fullName evidence="2">Uncharacterized protein</fullName>
    </submittedName>
</protein>
<accession>A0A2G7G7B3</accession>
<organism evidence="2 3">
    <name type="scientific">Aspergillus arachidicola</name>
    <dbReference type="NCBI Taxonomy" id="656916"/>
    <lineage>
        <taxon>Eukaryota</taxon>
        <taxon>Fungi</taxon>
        <taxon>Dikarya</taxon>
        <taxon>Ascomycota</taxon>
        <taxon>Pezizomycotina</taxon>
        <taxon>Eurotiomycetes</taxon>
        <taxon>Eurotiomycetidae</taxon>
        <taxon>Eurotiales</taxon>
        <taxon>Aspergillaceae</taxon>
        <taxon>Aspergillus</taxon>
        <taxon>Aspergillus subgen. Circumdati</taxon>
    </lineage>
</organism>
<evidence type="ECO:0000313" key="2">
    <source>
        <dbReference type="EMBL" id="PIG88726.1"/>
    </source>
</evidence>
<name>A0A2G7G7B3_9EURO</name>
<dbReference type="Gene3D" id="1.20.910.10">
    <property type="entry name" value="Heme oxygenase-like"/>
    <property type="match status" value="1"/>
</dbReference>
<comment type="caution">
    <text evidence="2">The sequence shown here is derived from an EMBL/GenBank/DDBJ whole genome shotgun (WGS) entry which is preliminary data.</text>
</comment>
<proteinExistence type="predicted"/>
<keyword evidence="1" id="KW-0472">Membrane</keyword>